<gene>
    <name evidence="18" type="ORF">C7M61_001587</name>
</gene>
<feature type="binding site" evidence="16">
    <location>
        <position position="540"/>
    </location>
    <ligand>
        <name>Zn(2+)</name>
        <dbReference type="ChEBI" id="CHEBI:29105"/>
        <label>1</label>
    </ligand>
</feature>
<dbReference type="Gene3D" id="3.30.70.360">
    <property type="match status" value="1"/>
</dbReference>
<name>A0A2P7YUZ7_9ASCO</name>
<dbReference type="PROSITE" id="PS00758">
    <property type="entry name" value="ARGE_DAPE_CPG2_1"/>
    <property type="match status" value="1"/>
</dbReference>
<keyword evidence="5" id="KW-0121">Carboxypeptidase</keyword>
<evidence type="ECO:0000313" key="19">
    <source>
        <dbReference type="Proteomes" id="UP000241107"/>
    </source>
</evidence>
<comment type="cofactor">
    <cofactor evidence="1">
        <name>Zn(2+)</name>
        <dbReference type="ChEBI" id="CHEBI:29105"/>
    </cofactor>
</comment>
<evidence type="ECO:0000256" key="13">
    <source>
        <dbReference type="ARBA" id="ARBA00023136"/>
    </source>
</evidence>
<dbReference type="STRING" id="418784.A0A2P7YUZ7"/>
<evidence type="ECO:0000256" key="15">
    <source>
        <dbReference type="PIRSR" id="PIRSR037217-1"/>
    </source>
</evidence>
<dbReference type="EMBL" id="PYFQ01000002">
    <property type="protein sequence ID" value="PSK39780.1"/>
    <property type="molecule type" value="Genomic_DNA"/>
</dbReference>
<keyword evidence="19" id="KW-1185">Reference proteome</keyword>
<dbReference type="Pfam" id="PF01546">
    <property type="entry name" value="Peptidase_M20"/>
    <property type="match status" value="1"/>
</dbReference>
<evidence type="ECO:0000256" key="11">
    <source>
        <dbReference type="ARBA" id="ARBA00022843"/>
    </source>
</evidence>
<keyword evidence="14" id="KW-0325">Glycoprotein</keyword>
<dbReference type="Pfam" id="PF07687">
    <property type="entry name" value="M20_dimer"/>
    <property type="match status" value="1"/>
</dbReference>
<dbReference type="Proteomes" id="UP000241107">
    <property type="component" value="Unassembled WGS sequence"/>
</dbReference>
<evidence type="ECO:0000256" key="7">
    <source>
        <dbReference type="ARBA" id="ARBA00022692"/>
    </source>
</evidence>
<dbReference type="GeneID" id="36564977"/>
<dbReference type="InterPro" id="IPR002933">
    <property type="entry name" value="Peptidase_M20"/>
</dbReference>
<dbReference type="PIRSF" id="PIRSF037217">
    <property type="entry name" value="Carboxypeptidase_S"/>
    <property type="match status" value="1"/>
</dbReference>
<feature type="binding site" evidence="16">
    <location>
        <position position="194"/>
    </location>
    <ligand>
        <name>Zn(2+)</name>
        <dbReference type="ChEBI" id="CHEBI:29105"/>
        <label>2</label>
    </ligand>
</feature>
<proteinExistence type="inferred from homology"/>
<dbReference type="SUPFAM" id="SSF55031">
    <property type="entry name" value="Bacterial exopeptidase dimerisation domain"/>
    <property type="match status" value="1"/>
</dbReference>
<comment type="caution">
    <text evidence="18">The sequence shown here is derived from an EMBL/GenBank/DDBJ whole genome shotgun (WGS) entry which is preliminary data.</text>
</comment>
<evidence type="ECO:0000256" key="8">
    <source>
        <dbReference type="ARBA" id="ARBA00022723"/>
    </source>
</evidence>
<organism evidence="18 19">
    <name type="scientific">Candidozyma pseudohaemuli</name>
    <dbReference type="NCBI Taxonomy" id="418784"/>
    <lineage>
        <taxon>Eukaryota</taxon>
        <taxon>Fungi</taxon>
        <taxon>Dikarya</taxon>
        <taxon>Ascomycota</taxon>
        <taxon>Saccharomycotina</taxon>
        <taxon>Pichiomycetes</taxon>
        <taxon>Metschnikowiaceae</taxon>
        <taxon>Candidozyma</taxon>
    </lineage>
</organism>
<dbReference type="SUPFAM" id="SSF53187">
    <property type="entry name" value="Zn-dependent exopeptidases"/>
    <property type="match status" value="1"/>
</dbReference>
<feature type="binding site" evidence="16">
    <location>
        <position position="257"/>
    </location>
    <ligand>
        <name>Zn(2+)</name>
        <dbReference type="ChEBI" id="CHEBI:29105"/>
        <label>2</label>
    </ligand>
</feature>
<evidence type="ECO:0000256" key="1">
    <source>
        <dbReference type="ARBA" id="ARBA00001947"/>
    </source>
</evidence>
<protein>
    <recommendedName>
        <fullName evidence="17">Peptidase M20 dimerisation domain-containing protein</fullName>
    </recommendedName>
</protein>
<dbReference type="GO" id="GO:0004181">
    <property type="term" value="F:metallocarboxypeptidase activity"/>
    <property type="evidence" value="ECO:0007669"/>
    <property type="project" value="InterPro"/>
</dbReference>
<evidence type="ECO:0000256" key="14">
    <source>
        <dbReference type="ARBA" id="ARBA00023180"/>
    </source>
</evidence>
<dbReference type="GO" id="GO:0016020">
    <property type="term" value="C:membrane"/>
    <property type="evidence" value="ECO:0007669"/>
    <property type="project" value="UniProtKB-SubCell"/>
</dbReference>
<keyword evidence="12" id="KW-1133">Transmembrane helix</keyword>
<dbReference type="InterPro" id="IPR011650">
    <property type="entry name" value="Peptidase_M20_dimer"/>
</dbReference>
<evidence type="ECO:0000313" key="18">
    <source>
        <dbReference type="EMBL" id="PSK39780.1"/>
    </source>
</evidence>
<dbReference type="InterPro" id="IPR017141">
    <property type="entry name" value="Pept_M20_carboxypep"/>
</dbReference>
<dbReference type="InterPro" id="IPR047177">
    <property type="entry name" value="Pept_M20A"/>
</dbReference>
<dbReference type="Gene3D" id="3.40.630.10">
    <property type="entry name" value="Zn peptidases"/>
    <property type="match status" value="1"/>
</dbReference>
<evidence type="ECO:0000256" key="3">
    <source>
        <dbReference type="ARBA" id="ARBA00006247"/>
    </source>
</evidence>
<feature type="binding site" evidence="16">
    <location>
        <position position="159"/>
    </location>
    <ligand>
        <name>Zn(2+)</name>
        <dbReference type="ChEBI" id="CHEBI:29105"/>
        <label>2</label>
    </ligand>
</feature>
<dbReference type="InterPro" id="IPR001261">
    <property type="entry name" value="ArgE/DapE_CS"/>
</dbReference>
<sequence>MVSLPDENKKSNKKFGIAAVAALVLAIVLAFTDVAGYARIAVTPITSEHCPILDIYRPQSFYKDNSTVVEILTGEKFFKAATERMSQAVQVDTQIYDNPPTVEDDPEYWTKFIKFHEYLETAFPAVHEHLEVVKINTYSLVYIWKGSNPDLKPLMLAAHQDVVPVQEDTLKDWTYPPFSGYFDGEKVYGRGATDCKNVLVSIMESLELLVKLGFKPERGIIAAFGQDEEVSGFLGAHKINEYLIERFGENSIYALIDEGTFVMRNPVTKNLIGLPATSEKGYIDMAVELNQRGGHSSMPPDHTAIGIMSELVARIEAEPFEPLLTTANPSFDFLQCTAAHDHKGKLPKFFRQLILRAGYDKVANSIVVKALSLNLVTRYLIRTSQAVDIMRGGEKINALPENAKVMVNHRVAVETTLEDIQAKFVKRVSEVAKKHDIGLVAFGEQVLEPTLNGQFEVRIQGRFTRTAPVTPIGDRLWEILGGVTRHIIEDFVFTDLDQPLVVSPSIMPANTDTRHYWKLTDHIYRYSAMYVEDFKTLNIHSVDENVPMKSHVQLIAFFYEFIQLVLEDK</sequence>
<keyword evidence="10 16" id="KW-0862">Zinc</keyword>
<dbReference type="CDD" id="cd05674">
    <property type="entry name" value="M20_yscS"/>
    <property type="match status" value="1"/>
</dbReference>
<evidence type="ECO:0000256" key="16">
    <source>
        <dbReference type="PIRSR" id="PIRSR037217-2"/>
    </source>
</evidence>
<comment type="similarity">
    <text evidence="3">Belongs to the peptidase M20A family.</text>
</comment>
<keyword evidence="7" id="KW-0812">Transmembrane</keyword>
<dbReference type="PANTHER" id="PTHR45962:SF1">
    <property type="entry name" value="N-FATTY-ACYL-AMINO ACID SYNTHASE_HYDROLASE PM20D1"/>
    <property type="match status" value="1"/>
</dbReference>
<dbReference type="Gene3D" id="1.10.150.900">
    <property type="match status" value="1"/>
</dbReference>
<keyword evidence="6" id="KW-0645">Protease</keyword>
<evidence type="ECO:0000256" key="4">
    <source>
        <dbReference type="ARBA" id="ARBA00022499"/>
    </source>
</evidence>
<evidence type="ECO:0000256" key="2">
    <source>
        <dbReference type="ARBA" id="ARBA00004167"/>
    </source>
</evidence>
<keyword evidence="9" id="KW-0378">Hydrolase</keyword>
<dbReference type="AlphaFoldDB" id="A0A2P7YUZ7"/>
<feature type="binding site" evidence="16">
    <location>
        <position position="194"/>
    </location>
    <ligand>
        <name>Zn(2+)</name>
        <dbReference type="ChEBI" id="CHEBI:29105"/>
        <label>1</label>
    </ligand>
</feature>
<dbReference type="GO" id="GO:0051603">
    <property type="term" value="P:proteolysis involved in protein catabolic process"/>
    <property type="evidence" value="ECO:0007669"/>
    <property type="project" value="TreeGrafter"/>
</dbReference>
<evidence type="ECO:0000256" key="12">
    <source>
        <dbReference type="ARBA" id="ARBA00022989"/>
    </source>
</evidence>
<dbReference type="GO" id="GO:0046872">
    <property type="term" value="F:metal ion binding"/>
    <property type="evidence" value="ECO:0007669"/>
    <property type="project" value="UniProtKB-KW"/>
</dbReference>
<dbReference type="RefSeq" id="XP_024714870.1">
    <property type="nucleotide sequence ID" value="XM_024856990.1"/>
</dbReference>
<keyword evidence="8 16" id="KW-0479">Metal-binding</keyword>
<comment type="subcellular location">
    <subcellularLocation>
        <location evidence="2">Membrane</location>
        <topology evidence="2">Single-pass membrane protein</topology>
    </subcellularLocation>
</comment>
<feature type="active site" evidence="15">
    <location>
        <position position="161"/>
    </location>
</feature>
<feature type="domain" description="Peptidase M20 dimerisation" evidence="17">
    <location>
        <begin position="278"/>
        <end position="435"/>
    </location>
</feature>
<dbReference type="PANTHER" id="PTHR45962">
    <property type="entry name" value="N-FATTY-ACYL-AMINO ACID SYNTHASE/HYDROLASE PM20D1"/>
    <property type="match status" value="1"/>
</dbReference>
<evidence type="ECO:0000256" key="10">
    <source>
        <dbReference type="ARBA" id="ARBA00022833"/>
    </source>
</evidence>
<keyword evidence="4" id="KW-1017">Isopeptide bond</keyword>
<evidence type="ECO:0000256" key="5">
    <source>
        <dbReference type="ARBA" id="ARBA00022645"/>
    </source>
</evidence>
<reference evidence="18 19" key="1">
    <citation type="submission" date="2018-03" db="EMBL/GenBank/DDBJ databases">
        <title>Candida pseudohaemulonii genome assembly and annotation.</title>
        <authorList>
            <person name="Munoz J.F."/>
            <person name="Gade L.G."/>
            <person name="Chow N.A."/>
            <person name="Litvintseva A.P."/>
            <person name="Loparev V.N."/>
            <person name="Cuomo C.A."/>
        </authorList>
    </citation>
    <scope>NUCLEOTIDE SEQUENCE [LARGE SCALE GENOMIC DNA]</scope>
    <source>
        <strain evidence="18 19">B12108</strain>
    </source>
</reference>
<dbReference type="GO" id="GO:0000328">
    <property type="term" value="C:fungal-type vacuole lumen"/>
    <property type="evidence" value="ECO:0007669"/>
    <property type="project" value="TreeGrafter"/>
</dbReference>
<dbReference type="VEuPathDB" id="FungiDB:C7M61_001587"/>
<feature type="binding site" evidence="16">
    <location>
        <position position="229"/>
    </location>
    <ligand>
        <name>Zn(2+)</name>
        <dbReference type="ChEBI" id="CHEBI:29105"/>
        <label>1</label>
    </ligand>
</feature>
<evidence type="ECO:0000256" key="9">
    <source>
        <dbReference type="ARBA" id="ARBA00022801"/>
    </source>
</evidence>
<dbReference type="InterPro" id="IPR036264">
    <property type="entry name" value="Bact_exopeptidase_dim_dom"/>
</dbReference>
<feature type="active site" description="Proton acceptor" evidence="15">
    <location>
        <position position="228"/>
    </location>
</feature>
<dbReference type="FunFam" id="3.40.630.10:FF:000098">
    <property type="entry name" value="Gly-Xaa carboxypeptidase"/>
    <property type="match status" value="1"/>
</dbReference>
<keyword evidence="13" id="KW-0472">Membrane</keyword>
<evidence type="ECO:0000259" key="17">
    <source>
        <dbReference type="Pfam" id="PF07687"/>
    </source>
</evidence>
<evidence type="ECO:0000256" key="6">
    <source>
        <dbReference type="ARBA" id="ARBA00022670"/>
    </source>
</evidence>
<accession>A0A2P7YUZ7</accession>
<keyword evidence="11" id="KW-0832">Ubl conjugation</keyword>
<dbReference type="OrthoDB" id="3064516at2759"/>